<dbReference type="EMBL" id="CM042022">
    <property type="protein sequence ID" value="KAI3814436.1"/>
    <property type="molecule type" value="Genomic_DNA"/>
</dbReference>
<gene>
    <name evidence="1" type="ORF">L1987_14076</name>
</gene>
<reference evidence="1 2" key="2">
    <citation type="journal article" date="2022" name="Mol. Ecol. Resour.">
        <title>The genomes of chicory, endive, great burdock and yacon provide insights into Asteraceae paleo-polyploidization history and plant inulin production.</title>
        <authorList>
            <person name="Fan W."/>
            <person name="Wang S."/>
            <person name="Wang H."/>
            <person name="Wang A."/>
            <person name="Jiang F."/>
            <person name="Liu H."/>
            <person name="Zhao H."/>
            <person name="Xu D."/>
            <person name="Zhang Y."/>
        </authorList>
    </citation>
    <scope>NUCLEOTIDE SEQUENCE [LARGE SCALE GENOMIC DNA]</scope>
    <source>
        <strain evidence="2">cv. Yunnan</strain>
        <tissue evidence="1">Leaves</tissue>
    </source>
</reference>
<comment type="caution">
    <text evidence="1">The sequence shown here is derived from an EMBL/GenBank/DDBJ whole genome shotgun (WGS) entry which is preliminary data.</text>
</comment>
<name>A0ACB9J3W8_9ASTR</name>
<organism evidence="1 2">
    <name type="scientific">Smallanthus sonchifolius</name>
    <dbReference type="NCBI Taxonomy" id="185202"/>
    <lineage>
        <taxon>Eukaryota</taxon>
        <taxon>Viridiplantae</taxon>
        <taxon>Streptophyta</taxon>
        <taxon>Embryophyta</taxon>
        <taxon>Tracheophyta</taxon>
        <taxon>Spermatophyta</taxon>
        <taxon>Magnoliopsida</taxon>
        <taxon>eudicotyledons</taxon>
        <taxon>Gunneridae</taxon>
        <taxon>Pentapetalae</taxon>
        <taxon>asterids</taxon>
        <taxon>campanulids</taxon>
        <taxon>Asterales</taxon>
        <taxon>Asteraceae</taxon>
        <taxon>Asteroideae</taxon>
        <taxon>Heliantheae alliance</taxon>
        <taxon>Millerieae</taxon>
        <taxon>Smallanthus</taxon>
    </lineage>
</organism>
<proteinExistence type="predicted"/>
<accession>A0ACB9J3W8</accession>
<reference evidence="2" key="1">
    <citation type="journal article" date="2022" name="Mol. Ecol. Resour.">
        <title>The genomes of chicory, endive, great burdock and yacon provide insights into Asteraceae palaeo-polyploidization history and plant inulin production.</title>
        <authorList>
            <person name="Fan W."/>
            <person name="Wang S."/>
            <person name="Wang H."/>
            <person name="Wang A."/>
            <person name="Jiang F."/>
            <person name="Liu H."/>
            <person name="Zhao H."/>
            <person name="Xu D."/>
            <person name="Zhang Y."/>
        </authorList>
    </citation>
    <scope>NUCLEOTIDE SEQUENCE [LARGE SCALE GENOMIC DNA]</scope>
    <source>
        <strain evidence="2">cv. Yunnan</strain>
    </source>
</reference>
<evidence type="ECO:0000313" key="2">
    <source>
        <dbReference type="Proteomes" id="UP001056120"/>
    </source>
</evidence>
<protein>
    <submittedName>
        <fullName evidence="1">Uncharacterized protein</fullName>
    </submittedName>
</protein>
<evidence type="ECO:0000313" key="1">
    <source>
        <dbReference type="EMBL" id="KAI3814436.1"/>
    </source>
</evidence>
<sequence>MTVVSTLRSSAMGLRTIAVMVGFIFSADAIAVAASMNVATDVNAVNQPRFPQPPLRLLPTLSPDYTPAQLMLGEKIKYDAVFYSV</sequence>
<dbReference type="Proteomes" id="UP001056120">
    <property type="component" value="Linkage Group LG05"/>
</dbReference>
<keyword evidence="2" id="KW-1185">Reference proteome</keyword>